<dbReference type="GO" id="GO:0051015">
    <property type="term" value="F:actin filament binding"/>
    <property type="evidence" value="ECO:0007669"/>
    <property type="project" value="TreeGrafter"/>
</dbReference>
<organism evidence="3">
    <name type="scientific">freshwater metagenome</name>
    <dbReference type="NCBI Taxonomy" id="449393"/>
    <lineage>
        <taxon>unclassified sequences</taxon>
        <taxon>metagenomes</taxon>
        <taxon>ecological metagenomes</taxon>
    </lineage>
</organism>
<accession>A0A6J7PBN7</accession>
<dbReference type="GO" id="GO:0005856">
    <property type="term" value="C:cytoskeleton"/>
    <property type="evidence" value="ECO:0007669"/>
    <property type="project" value="TreeGrafter"/>
</dbReference>
<dbReference type="InterPro" id="IPR051017">
    <property type="entry name" value="Aldolase-II_Adducin_sf"/>
</dbReference>
<proteinExistence type="predicted"/>
<sequence>MSATAISPARNSSSRFAHTTRAWPSMDGGTVPSGMVGTTPEVKMNRSAPSTETAWAYRAAGAAMCSGRISRIPMALILSYCEAMTITPDAPAETRSIDGVLLTPKEVKIYGQESLMPSANVAEERLRRKQKLAGALRIFGRLGFGEGVAGHITVRDPEFPDHFWVNPLGLSFRHMRVSDLILVNHHGEVVYGEYAVNRAAYVLHAAVHTARPDVIAAAHAHSVYGKAFSSLGIKLDALTQDSCAFYENNVVISDHGGAVVFEEAAGRDFAEAFGQYRAAIHQNHGHFTVGASVDEAVFWFVCFERCAQAQLAAMAAGTPKHIPHESAVYTREQAGNAMTGWAHFQPLWQEICRTDPELFD</sequence>
<dbReference type="PANTHER" id="PTHR10672:SF41">
    <property type="entry name" value="CLASS II ALDOLASE_ADDUCIN DOMAIN PROTEIN (AFU_ORTHOLOGUE AFUA_3G01330)"/>
    <property type="match status" value="1"/>
</dbReference>
<feature type="domain" description="Class II aldolase/adducin N-terminal" evidence="2">
    <location>
        <begin position="130"/>
        <end position="311"/>
    </location>
</feature>
<dbReference type="InterPro" id="IPR036409">
    <property type="entry name" value="Aldolase_II/adducin_N_sf"/>
</dbReference>
<dbReference type="SMART" id="SM01007">
    <property type="entry name" value="Aldolase_II"/>
    <property type="match status" value="1"/>
</dbReference>
<dbReference type="AlphaFoldDB" id="A0A6J7PBN7"/>
<evidence type="ECO:0000313" key="3">
    <source>
        <dbReference type="EMBL" id="CAB5000829.1"/>
    </source>
</evidence>
<evidence type="ECO:0000259" key="2">
    <source>
        <dbReference type="SMART" id="SM01007"/>
    </source>
</evidence>
<protein>
    <submittedName>
        <fullName evidence="3">Unannotated protein</fullName>
    </submittedName>
</protein>
<dbReference type="Pfam" id="PF00596">
    <property type="entry name" value="Aldolase_II"/>
    <property type="match status" value="1"/>
</dbReference>
<dbReference type="PANTHER" id="PTHR10672">
    <property type="entry name" value="ADDUCIN"/>
    <property type="match status" value="1"/>
</dbReference>
<gene>
    <name evidence="3" type="ORF">UFOPK4057_00293</name>
</gene>
<dbReference type="FunFam" id="3.40.225.10:FF:000009">
    <property type="entry name" value="Class II aldolase/adducin N-terminal"/>
    <property type="match status" value="1"/>
</dbReference>
<evidence type="ECO:0000256" key="1">
    <source>
        <dbReference type="SAM" id="MobiDB-lite"/>
    </source>
</evidence>
<feature type="compositionally biased region" description="Polar residues" evidence="1">
    <location>
        <begin position="1"/>
        <end position="17"/>
    </location>
</feature>
<feature type="region of interest" description="Disordered" evidence="1">
    <location>
        <begin position="1"/>
        <end position="32"/>
    </location>
</feature>
<dbReference type="SUPFAM" id="SSF53639">
    <property type="entry name" value="AraD/HMP-PK domain-like"/>
    <property type="match status" value="1"/>
</dbReference>
<name>A0A6J7PBN7_9ZZZZ</name>
<dbReference type="EMBL" id="CAFBPC010000046">
    <property type="protein sequence ID" value="CAB5000829.1"/>
    <property type="molecule type" value="Genomic_DNA"/>
</dbReference>
<dbReference type="InterPro" id="IPR001303">
    <property type="entry name" value="Aldolase_II/adducin_N"/>
</dbReference>
<dbReference type="Gene3D" id="3.40.225.10">
    <property type="entry name" value="Class II aldolase/adducin N-terminal domain"/>
    <property type="match status" value="1"/>
</dbReference>
<dbReference type="NCBIfam" id="NF004855">
    <property type="entry name" value="PRK06208.1"/>
    <property type="match status" value="1"/>
</dbReference>
<reference evidence="3" key="1">
    <citation type="submission" date="2020-05" db="EMBL/GenBank/DDBJ databases">
        <authorList>
            <person name="Chiriac C."/>
            <person name="Salcher M."/>
            <person name="Ghai R."/>
            <person name="Kavagutti S V."/>
        </authorList>
    </citation>
    <scope>NUCLEOTIDE SEQUENCE</scope>
</reference>